<dbReference type="InterPro" id="IPR057965">
    <property type="entry name" value="STEEP1_dom"/>
</dbReference>
<dbReference type="OrthoDB" id="418131at2759"/>
<reference evidence="2" key="1">
    <citation type="journal article" date="2020" name="Stud. Mycol.">
        <title>101 Dothideomycetes genomes: a test case for predicting lifestyles and emergence of pathogens.</title>
        <authorList>
            <person name="Haridas S."/>
            <person name="Albert R."/>
            <person name="Binder M."/>
            <person name="Bloem J."/>
            <person name="Labutti K."/>
            <person name="Salamov A."/>
            <person name="Andreopoulos B."/>
            <person name="Baker S."/>
            <person name="Barry K."/>
            <person name="Bills G."/>
            <person name="Bluhm B."/>
            <person name="Cannon C."/>
            <person name="Castanera R."/>
            <person name="Culley D."/>
            <person name="Daum C."/>
            <person name="Ezra D."/>
            <person name="Gonzalez J."/>
            <person name="Henrissat B."/>
            <person name="Kuo A."/>
            <person name="Liang C."/>
            <person name="Lipzen A."/>
            <person name="Lutzoni F."/>
            <person name="Magnuson J."/>
            <person name="Mondo S."/>
            <person name="Nolan M."/>
            <person name="Ohm R."/>
            <person name="Pangilinan J."/>
            <person name="Park H.-J."/>
            <person name="Ramirez L."/>
            <person name="Alfaro M."/>
            <person name="Sun H."/>
            <person name="Tritt A."/>
            <person name="Yoshinaga Y."/>
            <person name="Zwiers L.-H."/>
            <person name="Turgeon B."/>
            <person name="Goodwin S."/>
            <person name="Spatafora J."/>
            <person name="Crous P."/>
            <person name="Grigoriev I."/>
        </authorList>
    </citation>
    <scope>NUCLEOTIDE SEQUENCE</scope>
    <source>
        <strain evidence="2">CBS 379.55</strain>
    </source>
</reference>
<feature type="domain" description="STEEP1" evidence="1">
    <location>
        <begin position="24"/>
        <end position="160"/>
    </location>
</feature>
<evidence type="ECO:0000313" key="3">
    <source>
        <dbReference type="Proteomes" id="UP000800097"/>
    </source>
</evidence>
<gene>
    <name evidence="2" type="ORF">EI97DRAFT_385672</name>
</gene>
<sequence>MDIGTHRPSLERVTTDEKLSLAASNTVYTYHCLCTHLLLATSTPLAELPTRTKSLDRAHIMPLPPAPAPTSRQAQSTTSADHYGCIISMNLDQDPTIVQSDAGFEKRYLQRCGRCNQIVAYHLDWQQYPGATDGQGHNRFGRREDVVYLVPGGFVSTSEMLRGKMPSGVAVSELKL</sequence>
<keyword evidence="3" id="KW-1185">Reference proteome</keyword>
<name>A0A6A6J7D1_WESOR</name>
<accession>A0A6A6J7D1</accession>
<dbReference type="RefSeq" id="XP_033650020.1">
    <property type="nucleotide sequence ID" value="XM_033796031.1"/>
</dbReference>
<dbReference type="EMBL" id="ML986520">
    <property type="protein sequence ID" value="KAF2272481.1"/>
    <property type="molecule type" value="Genomic_DNA"/>
</dbReference>
<dbReference type="Pfam" id="PF25809">
    <property type="entry name" value="STEEP1"/>
    <property type="match status" value="1"/>
</dbReference>
<dbReference type="GeneID" id="54549206"/>
<protein>
    <recommendedName>
        <fullName evidence="1">STEEP1 domain-containing protein</fullName>
    </recommendedName>
</protein>
<evidence type="ECO:0000313" key="2">
    <source>
        <dbReference type="EMBL" id="KAF2272481.1"/>
    </source>
</evidence>
<dbReference type="AlphaFoldDB" id="A0A6A6J7D1"/>
<proteinExistence type="predicted"/>
<organism evidence="2 3">
    <name type="scientific">Westerdykella ornata</name>
    <dbReference type="NCBI Taxonomy" id="318751"/>
    <lineage>
        <taxon>Eukaryota</taxon>
        <taxon>Fungi</taxon>
        <taxon>Dikarya</taxon>
        <taxon>Ascomycota</taxon>
        <taxon>Pezizomycotina</taxon>
        <taxon>Dothideomycetes</taxon>
        <taxon>Pleosporomycetidae</taxon>
        <taxon>Pleosporales</taxon>
        <taxon>Sporormiaceae</taxon>
        <taxon>Westerdykella</taxon>
    </lineage>
</organism>
<dbReference type="Proteomes" id="UP000800097">
    <property type="component" value="Unassembled WGS sequence"/>
</dbReference>
<evidence type="ECO:0000259" key="1">
    <source>
        <dbReference type="Pfam" id="PF25809"/>
    </source>
</evidence>